<evidence type="ECO:0000313" key="2">
    <source>
        <dbReference type="EMBL" id="MBW4434310.1"/>
    </source>
</evidence>
<accession>A0A9E3LVQ0</accession>
<sequence>MLSSRQQESPKERSPYSARSKLHPMPRMTEFGALHLFLMGFQPALLINKLIFL</sequence>
<reference evidence="2" key="1">
    <citation type="submission" date="2021-05" db="EMBL/GenBank/DDBJ databases">
        <authorList>
            <person name="Pietrasiak N."/>
            <person name="Ward R."/>
            <person name="Stajich J.E."/>
            <person name="Kurbessoian T."/>
        </authorList>
    </citation>
    <scope>NUCLEOTIDE SEQUENCE</scope>
    <source>
        <strain evidence="2">HA4357-MV3</strain>
    </source>
</reference>
<reference evidence="2" key="2">
    <citation type="journal article" date="2022" name="Microbiol. Resour. Announc.">
        <title>Metagenome Sequencing to Explore Phylogenomics of Terrestrial Cyanobacteria.</title>
        <authorList>
            <person name="Ward R.D."/>
            <person name="Stajich J.E."/>
            <person name="Johansen J.R."/>
            <person name="Huntemann M."/>
            <person name="Clum A."/>
            <person name="Foster B."/>
            <person name="Foster B."/>
            <person name="Roux S."/>
            <person name="Palaniappan K."/>
            <person name="Varghese N."/>
            <person name="Mukherjee S."/>
            <person name="Reddy T.B.K."/>
            <person name="Daum C."/>
            <person name="Copeland A."/>
            <person name="Chen I.A."/>
            <person name="Ivanova N.N."/>
            <person name="Kyrpides N.C."/>
            <person name="Shapiro N."/>
            <person name="Eloe-Fadrosh E.A."/>
            <person name="Pietrasiak N."/>
        </authorList>
    </citation>
    <scope>NUCLEOTIDE SEQUENCE</scope>
    <source>
        <strain evidence="2">HA4357-MV3</strain>
    </source>
</reference>
<name>A0A9E3LVQ0_9NOST</name>
<comment type="caution">
    <text evidence="2">The sequence shown here is derived from an EMBL/GenBank/DDBJ whole genome shotgun (WGS) entry which is preliminary data.</text>
</comment>
<feature type="region of interest" description="Disordered" evidence="1">
    <location>
        <begin position="1"/>
        <end position="22"/>
    </location>
</feature>
<dbReference type="Proteomes" id="UP000813215">
    <property type="component" value="Unassembled WGS sequence"/>
</dbReference>
<dbReference type="AlphaFoldDB" id="A0A9E3LVQ0"/>
<evidence type="ECO:0000313" key="3">
    <source>
        <dbReference type="Proteomes" id="UP000813215"/>
    </source>
</evidence>
<proteinExistence type="predicted"/>
<organism evidence="2 3">
    <name type="scientific">Pelatocladus maniniholoensis HA4357-MV3</name>
    <dbReference type="NCBI Taxonomy" id="1117104"/>
    <lineage>
        <taxon>Bacteria</taxon>
        <taxon>Bacillati</taxon>
        <taxon>Cyanobacteriota</taxon>
        <taxon>Cyanophyceae</taxon>
        <taxon>Nostocales</taxon>
        <taxon>Nostocaceae</taxon>
        <taxon>Pelatocladus</taxon>
    </lineage>
</organism>
<protein>
    <submittedName>
        <fullName evidence="2">Uncharacterized protein</fullName>
    </submittedName>
</protein>
<gene>
    <name evidence="2" type="ORF">KME28_21985</name>
</gene>
<evidence type="ECO:0000256" key="1">
    <source>
        <dbReference type="SAM" id="MobiDB-lite"/>
    </source>
</evidence>
<dbReference type="EMBL" id="JAHHHW010000126">
    <property type="protein sequence ID" value="MBW4434310.1"/>
    <property type="molecule type" value="Genomic_DNA"/>
</dbReference>